<organism evidence="4 5">
    <name type="scientific">Candidatus Portnoybacteria bacterium CG_4_10_14_0_2_um_filter_39_11</name>
    <dbReference type="NCBI Taxonomy" id="1974797"/>
    <lineage>
        <taxon>Bacteria</taxon>
        <taxon>Candidatus Portnoyibacteriota</taxon>
    </lineage>
</organism>
<dbReference type="EMBL" id="PFOI01000048">
    <property type="protein sequence ID" value="PIZ70521.1"/>
    <property type="molecule type" value="Genomic_DNA"/>
</dbReference>
<dbReference type="InterPro" id="IPR000529">
    <property type="entry name" value="Ribosomal_bS6"/>
</dbReference>
<dbReference type="AlphaFoldDB" id="A0A2M7UH29"/>
<dbReference type="GO" id="GO:1990904">
    <property type="term" value="C:ribonucleoprotein complex"/>
    <property type="evidence" value="ECO:0007669"/>
    <property type="project" value="UniProtKB-KW"/>
</dbReference>
<evidence type="ECO:0000256" key="3">
    <source>
        <dbReference type="HAMAP-Rule" id="MF_00360"/>
    </source>
</evidence>
<dbReference type="HAMAP" id="MF_00360">
    <property type="entry name" value="Ribosomal_bS6"/>
    <property type="match status" value="1"/>
</dbReference>
<proteinExistence type="inferred from homology"/>
<keyword evidence="3 4" id="KW-0689">Ribosomal protein</keyword>
<protein>
    <recommendedName>
        <fullName evidence="2 3">Small ribosomal subunit protein bS6</fullName>
    </recommendedName>
</protein>
<comment type="function">
    <text evidence="3">Binds together with bS18 to 16S ribosomal RNA.</text>
</comment>
<comment type="similarity">
    <text evidence="1 3">Belongs to the bacterial ribosomal protein bS6 family.</text>
</comment>
<keyword evidence="3" id="KW-0694">RNA-binding</keyword>
<evidence type="ECO:0000256" key="2">
    <source>
        <dbReference type="ARBA" id="ARBA00035294"/>
    </source>
</evidence>
<dbReference type="GO" id="GO:0003735">
    <property type="term" value="F:structural constituent of ribosome"/>
    <property type="evidence" value="ECO:0007669"/>
    <property type="project" value="InterPro"/>
</dbReference>
<keyword evidence="3" id="KW-0699">rRNA-binding</keyword>
<gene>
    <name evidence="3 4" type="primary">rpsF</name>
    <name evidence="4" type="ORF">COY09_02850</name>
</gene>
<evidence type="ECO:0000313" key="4">
    <source>
        <dbReference type="EMBL" id="PIZ70521.1"/>
    </source>
</evidence>
<dbReference type="NCBIfam" id="TIGR00166">
    <property type="entry name" value="S6"/>
    <property type="match status" value="1"/>
</dbReference>
<dbReference type="Gene3D" id="3.30.70.60">
    <property type="match status" value="1"/>
</dbReference>
<reference evidence="5" key="1">
    <citation type="submission" date="2017-09" db="EMBL/GenBank/DDBJ databases">
        <title>Depth-based differentiation of microbial function through sediment-hosted aquifers and enrichment of novel symbionts in the deep terrestrial subsurface.</title>
        <authorList>
            <person name="Probst A.J."/>
            <person name="Ladd B."/>
            <person name="Jarett J.K."/>
            <person name="Geller-Mcgrath D.E."/>
            <person name="Sieber C.M.K."/>
            <person name="Emerson J.B."/>
            <person name="Anantharaman K."/>
            <person name="Thomas B.C."/>
            <person name="Malmstrom R."/>
            <person name="Stieglmeier M."/>
            <person name="Klingl A."/>
            <person name="Woyke T."/>
            <person name="Ryan C.M."/>
            <person name="Banfield J.F."/>
        </authorList>
    </citation>
    <scope>NUCLEOTIDE SEQUENCE [LARGE SCALE GENOMIC DNA]</scope>
</reference>
<evidence type="ECO:0000256" key="1">
    <source>
        <dbReference type="ARBA" id="ARBA00009512"/>
    </source>
</evidence>
<comment type="caution">
    <text evidence="4">The sequence shown here is derived from an EMBL/GenBank/DDBJ whole genome shotgun (WGS) entry which is preliminary data.</text>
</comment>
<keyword evidence="3" id="KW-0687">Ribonucleoprotein</keyword>
<dbReference type="InterPro" id="IPR035980">
    <property type="entry name" value="Ribosomal_bS6_sf"/>
</dbReference>
<dbReference type="Pfam" id="PF01250">
    <property type="entry name" value="Ribosomal_S6"/>
    <property type="match status" value="1"/>
</dbReference>
<evidence type="ECO:0000313" key="5">
    <source>
        <dbReference type="Proteomes" id="UP000231071"/>
    </source>
</evidence>
<accession>A0A2M7UH29</accession>
<name>A0A2M7UH29_9BACT</name>
<dbReference type="InterPro" id="IPR014717">
    <property type="entry name" value="Transl_elong_EF1B/ribsomal_bS6"/>
</dbReference>
<dbReference type="GO" id="GO:0005840">
    <property type="term" value="C:ribosome"/>
    <property type="evidence" value="ECO:0007669"/>
    <property type="project" value="UniProtKB-KW"/>
</dbReference>
<dbReference type="CDD" id="cd00473">
    <property type="entry name" value="bS6"/>
    <property type="match status" value="1"/>
</dbReference>
<dbReference type="GO" id="GO:0019843">
    <property type="term" value="F:rRNA binding"/>
    <property type="evidence" value="ECO:0007669"/>
    <property type="project" value="UniProtKB-UniRule"/>
</dbReference>
<dbReference type="GO" id="GO:0006412">
    <property type="term" value="P:translation"/>
    <property type="evidence" value="ECO:0007669"/>
    <property type="project" value="UniProtKB-UniRule"/>
</dbReference>
<dbReference type="InterPro" id="IPR020814">
    <property type="entry name" value="Ribosomal_S6_plastid/chlpt"/>
</dbReference>
<sequence>MKKSTEEKINTQDEKPMAVTYEIAIILETAKDEPAIEEIISEIKKQITDLGGEINEVKSAIHKILAYPIKHQDSASYVFLKIRIPGAAILDIQKYLKERNQVLRFLFIKLKIAKIKIKKIKIKTAKPQTITDQTEKTAKGPKNLIETTIVKPKPIKETKVSIEELDKKLDQILDAEI</sequence>
<dbReference type="SUPFAM" id="SSF54995">
    <property type="entry name" value="Ribosomal protein S6"/>
    <property type="match status" value="1"/>
</dbReference>
<dbReference type="Proteomes" id="UP000231071">
    <property type="component" value="Unassembled WGS sequence"/>
</dbReference>